<dbReference type="InterPro" id="IPR011055">
    <property type="entry name" value="Dup_hybrid_motif"/>
</dbReference>
<reference evidence="3 4" key="1">
    <citation type="submission" date="2023-04" db="EMBL/GenBank/DDBJ databases">
        <authorList>
            <person name="Hsu D."/>
        </authorList>
    </citation>
    <scope>NUCLEOTIDE SEQUENCE [LARGE SCALE GENOMIC DNA]</scope>
    <source>
        <strain evidence="3 4">MK1</strain>
    </source>
</reference>
<sequence>MKKIFLHRIPKASSPRPKIGDKKVLFTPRRRRGLMALGLVILVALVLRLDYPGLRSVQRQAVMMLTSREADWTPMLNKWAREGIWQDSFDKQVFQQTYQETMLLPVSGKVHKMYQSEQHPGVDIVTEEGTLVKAALSGEIIPFSNGPSDNAVAVRHSSDRVTIYAGLQNVTVDVGQMVPQGKVLGVAKNMVHFEMRIKNVPTDPLPYLSVSDTL</sequence>
<dbReference type="RefSeq" id="WP_366924092.1">
    <property type="nucleotide sequence ID" value="NZ_CP121694.1"/>
</dbReference>
<dbReference type="GO" id="GO:0004222">
    <property type="term" value="F:metalloendopeptidase activity"/>
    <property type="evidence" value="ECO:0007669"/>
    <property type="project" value="TreeGrafter"/>
</dbReference>
<proteinExistence type="predicted"/>
<keyword evidence="1" id="KW-0732">Signal</keyword>
<evidence type="ECO:0000313" key="4">
    <source>
        <dbReference type="Proteomes" id="UP001329915"/>
    </source>
</evidence>
<organism evidence="3 4">
    <name type="scientific">Metallumcola ferriviriculae</name>
    <dbReference type="NCBI Taxonomy" id="3039180"/>
    <lineage>
        <taxon>Bacteria</taxon>
        <taxon>Bacillati</taxon>
        <taxon>Bacillota</taxon>
        <taxon>Clostridia</taxon>
        <taxon>Neomoorellales</taxon>
        <taxon>Desulfitibacteraceae</taxon>
        <taxon>Metallumcola</taxon>
    </lineage>
</organism>
<keyword evidence="4" id="KW-1185">Reference proteome</keyword>
<accession>A0AAU0UM46</accession>
<dbReference type="KEGG" id="dbc:MFMK1_001042"/>
<dbReference type="PANTHER" id="PTHR21666:SF289">
    <property type="entry name" value="L-ALA--D-GLU ENDOPEPTIDASE"/>
    <property type="match status" value="1"/>
</dbReference>
<protein>
    <submittedName>
        <fullName evidence="3">M23 family metallopeptidase</fullName>
    </submittedName>
</protein>
<dbReference type="CDD" id="cd12797">
    <property type="entry name" value="M23_peptidase"/>
    <property type="match status" value="1"/>
</dbReference>
<evidence type="ECO:0000313" key="3">
    <source>
        <dbReference type="EMBL" id="WRO21239.1"/>
    </source>
</evidence>
<dbReference type="PANTHER" id="PTHR21666">
    <property type="entry name" value="PEPTIDASE-RELATED"/>
    <property type="match status" value="1"/>
</dbReference>
<dbReference type="Pfam" id="PF01551">
    <property type="entry name" value="Peptidase_M23"/>
    <property type="match status" value="1"/>
</dbReference>
<name>A0AAU0UM46_9FIRM</name>
<dbReference type="Gene3D" id="2.70.70.10">
    <property type="entry name" value="Glucose Permease (Domain IIA)"/>
    <property type="match status" value="1"/>
</dbReference>
<dbReference type="Proteomes" id="UP001329915">
    <property type="component" value="Chromosome"/>
</dbReference>
<gene>
    <name evidence="3" type="ORF">MFMK1_001042</name>
</gene>
<dbReference type="InterPro" id="IPR050570">
    <property type="entry name" value="Cell_wall_metabolism_enzyme"/>
</dbReference>
<dbReference type="SUPFAM" id="SSF51261">
    <property type="entry name" value="Duplicated hybrid motif"/>
    <property type="match status" value="1"/>
</dbReference>
<feature type="domain" description="M23ase beta-sheet core" evidence="2">
    <location>
        <begin position="118"/>
        <end position="204"/>
    </location>
</feature>
<evidence type="ECO:0000259" key="2">
    <source>
        <dbReference type="Pfam" id="PF01551"/>
    </source>
</evidence>
<evidence type="ECO:0000256" key="1">
    <source>
        <dbReference type="ARBA" id="ARBA00022729"/>
    </source>
</evidence>
<dbReference type="InterPro" id="IPR016047">
    <property type="entry name" value="M23ase_b-sheet_dom"/>
</dbReference>
<dbReference type="AlphaFoldDB" id="A0AAU0UM46"/>
<dbReference type="EMBL" id="CP121694">
    <property type="protein sequence ID" value="WRO21239.1"/>
    <property type="molecule type" value="Genomic_DNA"/>
</dbReference>